<dbReference type="Proteomes" id="UP000032180">
    <property type="component" value="Chromosome 3"/>
</dbReference>
<organism evidence="2 3">
    <name type="scientific">Leersia perrieri</name>
    <dbReference type="NCBI Taxonomy" id="77586"/>
    <lineage>
        <taxon>Eukaryota</taxon>
        <taxon>Viridiplantae</taxon>
        <taxon>Streptophyta</taxon>
        <taxon>Embryophyta</taxon>
        <taxon>Tracheophyta</taxon>
        <taxon>Spermatophyta</taxon>
        <taxon>Magnoliopsida</taxon>
        <taxon>Liliopsida</taxon>
        <taxon>Poales</taxon>
        <taxon>Poaceae</taxon>
        <taxon>BOP clade</taxon>
        <taxon>Oryzoideae</taxon>
        <taxon>Oryzeae</taxon>
        <taxon>Oryzinae</taxon>
        <taxon>Leersia</taxon>
    </lineage>
</organism>
<dbReference type="Gramene" id="LPERR03G10610.1">
    <property type="protein sequence ID" value="LPERR03G10610.1"/>
    <property type="gene ID" value="LPERR03G10610"/>
</dbReference>
<protein>
    <submittedName>
        <fullName evidence="2">Uncharacterized protein</fullName>
    </submittedName>
</protein>
<dbReference type="EnsemblPlants" id="LPERR03G10610.1">
    <property type="protein sequence ID" value="LPERR03G10610.1"/>
    <property type="gene ID" value="LPERR03G10610"/>
</dbReference>
<dbReference type="PANTHER" id="PTHR34670">
    <property type="entry name" value="EXPRESSED PROTEIN"/>
    <property type="match status" value="1"/>
</dbReference>
<feature type="compositionally biased region" description="Basic residues" evidence="1">
    <location>
        <begin position="87"/>
        <end position="96"/>
    </location>
</feature>
<dbReference type="PANTHER" id="PTHR34670:SF8">
    <property type="entry name" value="EXPRESSED PROTEIN"/>
    <property type="match status" value="1"/>
</dbReference>
<evidence type="ECO:0000313" key="3">
    <source>
        <dbReference type="Proteomes" id="UP000032180"/>
    </source>
</evidence>
<proteinExistence type="predicted"/>
<dbReference type="HOGENOM" id="CLU_2363444_0_0_1"/>
<feature type="region of interest" description="Disordered" evidence="1">
    <location>
        <begin position="71"/>
        <end position="96"/>
    </location>
</feature>
<sequence length="96" mass="10292">MEGLLPFMYRAIVQKREGHRGAVGNPFLHDEPSAATTSYKRLATCDSGTYSRPAATTVDAQFLGGTVQSPRWRPAAVAAAGNGTLSPRHHRPSARS</sequence>
<reference evidence="2" key="3">
    <citation type="submission" date="2015-04" db="UniProtKB">
        <authorList>
            <consortium name="EnsemblPlants"/>
        </authorList>
    </citation>
    <scope>IDENTIFICATION</scope>
</reference>
<dbReference type="AlphaFoldDB" id="A0A0D9VSD3"/>
<evidence type="ECO:0000256" key="1">
    <source>
        <dbReference type="SAM" id="MobiDB-lite"/>
    </source>
</evidence>
<reference evidence="2 3" key="1">
    <citation type="submission" date="2012-08" db="EMBL/GenBank/DDBJ databases">
        <title>Oryza genome evolution.</title>
        <authorList>
            <person name="Wing R.A."/>
        </authorList>
    </citation>
    <scope>NUCLEOTIDE SEQUENCE</scope>
</reference>
<accession>A0A0D9VSD3</accession>
<keyword evidence="3" id="KW-1185">Reference proteome</keyword>
<evidence type="ECO:0000313" key="2">
    <source>
        <dbReference type="EnsemblPlants" id="LPERR03G10610.1"/>
    </source>
</evidence>
<reference evidence="3" key="2">
    <citation type="submission" date="2013-12" db="EMBL/GenBank/DDBJ databases">
        <authorList>
            <person name="Yu Y."/>
            <person name="Lee S."/>
            <person name="de Baynast K."/>
            <person name="Wissotski M."/>
            <person name="Liu L."/>
            <person name="Talag J."/>
            <person name="Goicoechea J."/>
            <person name="Angelova A."/>
            <person name="Jetty R."/>
            <person name="Kudrna D."/>
            <person name="Golser W."/>
            <person name="Rivera L."/>
            <person name="Zhang J."/>
            <person name="Wing R."/>
        </authorList>
    </citation>
    <scope>NUCLEOTIDE SEQUENCE</scope>
</reference>
<name>A0A0D9VSD3_9ORYZ</name>